<evidence type="ECO:0000256" key="2">
    <source>
        <dbReference type="ARBA" id="ARBA00007639"/>
    </source>
</evidence>
<reference evidence="5 6" key="1">
    <citation type="submission" date="2016-10" db="EMBL/GenBank/DDBJ databases">
        <authorList>
            <person name="de Groot N.N."/>
        </authorList>
    </citation>
    <scope>NUCLEOTIDE SEQUENCE [LARGE SCALE GENOMIC DNA]</scope>
    <source>
        <strain evidence="5 6">D15d</strain>
    </source>
</reference>
<evidence type="ECO:0000256" key="1">
    <source>
        <dbReference type="ARBA" id="ARBA00004196"/>
    </source>
</evidence>
<protein>
    <submittedName>
        <fullName evidence="5">Inositol transport system substrate-binding protein</fullName>
    </submittedName>
</protein>
<sequence length="333" mass="35588">MKNTNKILKRIIALILIVSLLPVTSLLTACNSSSGSGSGLSFFFTIKDTDDDFRSSLKESVESMAKAQGASVTSTLCGSSVDQQVSDIKAAAASGKYDAIICVPVDSATALQLEIAAGDLPVIFMNNKPDEDVLKANKYVYVASDEYQAGRLQAEYMYDKLGKPSSINAIILMGERKHSGTIGRTEAVKQYFKEKNVTLNIVFCDYASWSDTEAANLMEIFFKTNQDLDVIFANNDTMALGAITALKAHGLSTSDVPVAGVDATVDGCKSIANGELSFTVYQNAEGQAKKAIEVAIAIANGNSTKSIEGADDNNICFYVDFEAVSKSNVSSYQ</sequence>
<proteinExistence type="inferred from homology"/>
<feature type="domain" description="Periplasmic binding protein" evidence="4">
    <location>
        <begin position="43"/>
        <end position="302"/>
    </location>
</feature>
<dbReference type="GO" id="GO:0030313">
    <property type="term" value="C:cell envelope"/>
    <property type="evidence" value="ECO:0007669"/>
    <property type="project" value="UniProtKB-SubCell"/>
</dbReference>
<dbReference type="Pfam" id="PF13407">
    <property type="entry name" value="Peripla_BP_4"/>
    <property type="match status" value="1"/>
</dbReference>
<dbReference type="PANTHER" id="PTHR46847:SF1">
    <property type="entry name" value="D-ALLOSE-BINDING PERIPLASMIC PROTEIN-RELATED"/>
    <property type="match status" value="1"/>
</dbReference>
<name>A0A1H5VA16_9FIRM</name>
<evidence type="ECO:0000259" key="4">
    <source>
        <dbReference type="Pfam" id="PF13407"/>
    </source>
</evidence>
<gene>
    <name evidence="5" type="ORF">SAMN05216537_11058</name>
</gene>
<organism evidence="5 6">
    <name type="scientific">Lachnospira multipara</name>
    <dbReference type="NCBI Taxonomy" id="28051"/>
    <lineage>
        <taxon>Bacteria</taxon>
        <taxon>Bacillati</taxon>
        <taxon>Bacillota</taxon>
        <taxon>Clostridia</taxon>
        <taxon>Lachnospirales</taxon>
        <taxon>Lachnospiraceae</taxon>
        <taxon>Lachnospira</taxon>
    </lineage>
</organism>
<evidence type="ECO:0000256" key="3">
    <source>
        <dbReference type="ARBA" id="ARBA00022729"/>
    </source>
</evidence>
<dbReference type="CDD" id="cd01536">
    <property type="entry name" value="PBP1_ABC_sugar_binding-like"/>
    <property type="match status" value="1"/>
</dbReference>
<comment type="subcellular location">
    <subcellularLocation>
        <location evidence="1">Cell envelope</location>
    </subcellularLocation>
</comment>
<dbReference type="RefSeq" id="WP_181022522.1">
    <property type="nucleotide sequence ID" value="NZ_FNUL01000010.1"/>
</dbReference>
<comment type="similarity">
    <text evidence="2">Belongs to the bacterial solute-binding protein 2 family.</text>
</comment>
<dbReference type="Proteomes" id="UP000236726">
    <property type="component" value="Unassembled WGS sequence"/>
</dbReference>
<dbReference type="PROSITE" id="PS51257">
    <property type="entry name" value="PROKAR_LIPOPROTEIN"/>
    <property type="match status" value="1"/>
</dbReference>
<dbReference type="PANTHER" id="PTHR46847">
    <property type="entry name" value="D-ALLOSE-BINDING PERIPLASMIC PROTEIN-RELATED"/>
    <property type="match status" value="1"/>
</dbReference>
<dbReference type="GO" id="GO:0030246">
    <property type="term" value="F:carbohydrate binding"/>
    <property type="evidence" value="ECO:0007669"/>
    <property type="project" value="UniProtKB-ARBA"/>
</dbReference>
<dbReference type="InterPro" id="IPR028082">
    <property type="entry name" value="Peripla_BP_I"/>
</dbReference>
<keyword evidence="3" id="KW-0732">Signal</keyword>
<dbReference type="SUPFAM" id="SSF53822">
    <property type="entry name" value="Periplasmic binding protein-like I"/>
    <property type="match status" value="1"/>
</dbReference>
<keyword evidence="6" id="KW-1185">Reference proteome</keyword>
<accession>A0A1H5VA16</accession>
<dbReference type="Gene3D" id="3.40.50.2300">
    <property type="match status" value="2"/>
</dbReference>
<dbReference type="InterPro" id="IPR025997">
    <property type="entry name" value="SBP_2_dom"/>
</dbReference>
<dbReference type="AlphaFoldDB" id="A0A1H5VA16"/>
<evidence type="ECO:0000313" key="6">
    <source>
        <dbReference type="Proteomes" id="UP000236726"/>
    </source>
</evidence>
<evidence type="ECO:0000313" key="5">
    <source>
        <dbReference type="EMBL" id="SEF84063.1"/>
    </source>
</evidence>
<dbReference type="EMBL" id="FNUL01000010">
    <property type="protein sequence ID" value="SEF84063.1"/>
    <property type="molecule type" value="Genomic_DNA"/>
</dbReference>